<protein>
    <submittedName>
        <fullName evidence="1">Uncharacterized protein</fullName>
    </submittedName>
</protein>
<gene>
    <name evidence="1" type="ORF">LOTGIDRAFT_158414</name>
</gene>
<dbReference type="HOGENOM" id="CLU_1898605_0_0_1"/>
<organism evidence="1 2">
    <name type="scientific">Lottia gigantea</name>
    <name type="common">Giant owl limpet</name>
    <dbReference type="NCBI Taxonomy" id="225164"/>
    <lineage>
        <taxon>Eukaryota</taxon>
        <taxon>Metazoa</taxon>
        <taxon>Spiralia</taxon>
        <taxon>Lophotrochozoa</taxon>
        <taxon>Mollusca</taxon>
        <taxon>Gastropoda</taxon>
        <taxon>Patellogastropoda</taxon>
        <taxon>Lottioidea</taxon>
        <taxon>Lottiidae</taxon>
        <taxon>Lottia</taxon>
    </lineage>
</organism>
<reference evidence="1 2" key="1">
    <citation type="journal article" date="2013" name="Nature">
        <title>Insights into bilaterian evolution from three spiralian genomes.</title>
        <authorList>
            <person name="Simakov O."/>
            <person name="Marletaz F."/>
            <person name="Cho S.J."/>
            <person name="Edsinger-Gonzales E."/>
            <person name="Havlak P."/>
            <person name="Hellsten U."/>
            <person name="Kuo D.H."/>
            <person name="Larsson T."/>
            <person name="Lv J."/>
            <person name="Arendt D."/>
            <person name="Savage R."/>
            <person name="Osoegawa K."/>
            <person name="de Jong P."/>
            <person name="Grimwood J."/>
            <person name="Chapman J.A."/>
            <person name="Shapiro H."/>
            <person name="Aerts A."/>
            <person name="Otillar R.P."/>
            <person name="Terry A.Y."/>
            <person name="Boore J.L."/>
            <person name="Grigoriev I.V."/>
            <person name="Lindberg D.R."/>
            <person name="Seaver E.C."/>
            <person name="Weisblat D.A."/>
            <person name="Putnam N.H."/>
            <person name="Rokhsar D.S."/>
        </authorList>
    </citation>
    <scope>NUCLEOTIDE SEQUENCE [LARGE SCALE GENOMIC DNA]</scope>
</reference>
<dbReference type="EMBL" id="KB201037">
    <property type="protein sequence ID" value="ESO99327.1"/>
    <property type="molecule type" value="Genomic_DNA"/>
</dbReference>
<dbReference type="KEGG" id="lgi:LOTGIDRAFT_158414"/>
<keyword evidence="2" id="KW-1185">Reference proteome</keyword>
<dbReference type="Proteomes" id="UP000030746">
    <property type="component" value="Unassembled WGS sequence"/>
</dbReference>
<name>V4AQ44_LOTGI</name>
<evidence type="ECO:0000313" key="2">
    <source>
        <dbReference type="Proteomes" id="UP000030746"/>
    </source>
</evidence>
<proteinExistence type="predicted"/>
<evidence type="ECO:0000313" key="1">
    <source>
        <dbReference type="EMBL" id="ESO99327.1"/>
    </source>
</evidence>
<dbReference type="CTD" id="20237721"/>
<dbReference type="GeneID" id="20237721"/>
<dbReference type="RefSeq" id="XP_009049818.1">
    <property type="nucleotide sequence ID" value="XM_009051570.1"/>
</dbReference>
<dbReference type="AlphaFoldDB" id="V4AQ44"/>
<sequence>MTLTGESTTWPITNTIKPASYFMVGFKNLPDSQTNNNNIFRVAKNQEQDPIVHKVQIFGGIAAVDAAAVAAAVSAAVKSANAKKAADAQNAEDRRHNLAMEKEARGSGVAEILGTVKEFGKRFSEETKKLLNKD</sequence>
<accession>V4AQ44</accession>